<dbReference type="GO" id="GO:0043022">
    <property type="term" value="F:ribosome binding"/>
    <property type="evidence" value="ECO:0007669"/>
    <property type="project" value="InterPro"/>
</dbReference>
<dbReference type="GO" id="GO:0042274">
    <property type="term" value="P:ribosomal small subunit biogenesis"/>
    <property type="evidence" value="ECO:0007669"/>
    <property type="project" value="UniProtKB-UniRule"/>
</dbReference>
<evidence type="ECO:0000256" key="5">
    <source>
        <dbReference type="HAMAP-Rule" id="MF_00014"/>
    </source>
</evidence>
<dbReference type="Pfam" id="PF24986">
    <property type="entry name" value="PRC_RimM"/>
    <property type="match status" value="1"/>
</dbReference>
<dbReference type="PANTHER" id="PTHR33692:SF1">
    <property type="entry name" value="RIBOSOME MATURATION FACTOR RIMM"/>
    <property type="match status" value="1"/>
</dbReference>
<organism evidence="8 9">
    <name type="scientific">Plebeiibacterium sediminum</name>
    <dbReference type="NCBI Taxonomy" id="2992112"/>
    <lineage>
        <taxon>Bacteria</taxon>
        <taxon>Pseudomonadati</taxon>
        <taxon>Bacteroidota</taxon>
        <taxon>Bacteroidia</taxon>
        <taxon>Marinilabiliales</taxon>
        <taxon>Marinilabiliaceae</taxon>
        <taxon>Plebeiibacterium</taxon>
    </lineage>
</organism>
<dbReference type="RefSeq" id="WP_301188564.1">
    <property type="nucleotide sequence ID" value="NZ_JAPDPJ010000001.1"/>
</dbReference>
<dbReference type="InterPro" id="IPR036976">
    <property type="entry name" value="RimM_N_sf"/>
</dbReference>
<dbReference type="GO" id="GO:0005840">
    <property type="term" value="C:ribosome"/>
    <property type="evidence" value="ECO:0007669"/>
    <property type="project" value="InterPro"/>
</dbReference>
<dbReference type="AlphaFoldDB" id="A0AAE3SD89"/>
<reference evidence="8" key="1">
    <citation type="submission" date="2022-10" db="EMBL/GenBank/DDBJ databases">
        <authorList>
            <person name="Yu W.X."/>
        </authorList>
    </citation>
    <scope>NUCLEOTIDE SEQUENCE</scope>
    <source>
        <strain evidence="8">AAT</strain>
    </source>
</reference>
<evidence type="ECO:0000259" key="6">
    <source>
        <dbReference type="Pfam" id="PF01782"/>
    </source>
</evidence>
<dbReference type="Gene3D" id="2.30.30.240">
    <property type="entry name" value="PRC-barrel domain"/>
    <property type="match status" value="1"/>
</dbReference>
<dbReference type="InterPro" id="IPR002676">
    <property type="entry name" value="RimM_N"/>
</dbReference>
<name>A0AAE3SD89_9BACT</name>
<dbReference type="NCBIfam" id="TIGR02273">
    <property type="entry name" value="16S_RimM"/>
    <property type="match status" value="1"/>
</dbReference>
<evidence type="ECO:0000313" key="8">
    <source>
        <dbReference type="EMBL" id="MCW3784993.1"/>
    </source>
</evidence>
<dbReference type="GO" id="GO:0005737">
    <property type="term" value="C:cytoplasm"/>
    <property type="evidence" value="ECO:0007669"/>
    <property type="project" value="UniProtKB-SubCell"/>
</dbReference>
<evidence type="ECO:0000259" key="7">
    <source>
        <dbReference type="Pfam" id="PF24986"/>
    </source>
</evidence>
<gene>
    <name evidence="5 8" type="primary">rimM</name>
    <name evidence="8" type="ORF">OM075_00875</name>
</gene>
<evidence type="ECO:0000256" key="4">
    <source>
        <dbReference type="ARBA" id="ARBA00023186"/>
    </source>
</evidence>
<comment type="domain">
    <text evidence="5">The PRC barrel domain binds ribosomal protein uS19.</text>
</comment>
<sequence length="183" mass="20370">MIIKEQCVKVGFVSKPHGVKGEISVSLFDGFYSEDFDSEFLLLDIDNGLVPFYIESLRIKGSKTLLIKLEDVETEDKAREFSGTEVYTESVNISVKDDFQTVAFVGFTVVDQEKGDIGVITGINEISNNPLFIIDCDGDEILIPINPDFIIAVDEQEKTIAVDLPEGLVDLYINDEDGDEDDF</sequence>
<keyword evidence="3 5" id="KW-0698">rRNA processing</keyword>
<dbReference type="InterPro" id="IPR009000">
    <property type="entry name" value="Transl_B-barrel_sf"/>
</dbReference>
<dbReference type="InterPro" id="IPR011033">
    <property type="entry name" value="PRC_barrel-like_sf"/>
</dbReference>
<dbReference type="EMBL" id="JAPDPJ010000001">
    <property type="protein sequence ID" value="MCW3784993.1"/>
    <property type="molecule type" value="Genomic_DNA"/>
</dbReference>
<dbReference type="Pfam" id="PF01782">
    <property type="entry name" value="RimM"/>
    <property type="match status" value="1"/>
</dbReference>
<comment type="subunit">
    <text evidence="5">Binds ribosomal protein uS19.</text>
</comment>
<dbReference type="InterPro" id="IPR056792">
    <property type="entry name" value="PRC_RimM"/>
</dbReference>
<comment type="caution">
    <text evidence="8">The sequence shown here is derived from an EMBL/GenBank/DDBJ whole genome shotgun (WGS) entry which is preliminary data.</text>
</comment>
<dbReference type="SUPFAM" id="SSF50346">
    <property type="entry name" value="PRC-barrel domain"/>
    <property type="match status" value="1"/>
</dbReference>
<dbReference type="GO" id="GO:0006364">
    <property type="term" value="P:rRNA processing"/>
    <property type="evidence" value="ECO:0007669"/>
    <property type="project" value="UniProtKB-UniRule"/>
</dbReference>
<comment type="similarity">
    <text evidence="5">Belongs to the RimM family.</text>
</comment>
<comment type="subcellular location">
    <subcellularLocation>
        <location evidence="5">Cytoplasm</location>
    </subcellularLocation>
</comment>
<feature type="domain" description="RimM N-terminal" evidence="6">
    <location>
        <begin position="10"/>
        <end position="88"/>
    </location>
</feature>
<dbReference type="InterPro" id="IPR011961">
    <property type="entry name" value="RimM"/>
</dbReference>
<comment type="function">
    <text evidence="5">An accessory protein needed during the final step in the assembly of 30S ribosomal subunit, possibly for assembly of the head region. Essential for efficient processing of 16S rRNA. May be needed both before and after RbfA during the maturation of 16S rRNA. It has affinity for free ribosomal 30S subunits but not for 70S ribosomes.</text>
</comment>
<keyword evidence="4 5" id="KW-0143">Chaperone</keyword>
<evidence type="ECO:0000313" key="9">
    <source>
        <dbReference type="Proteomes" id="UP001209229"/>
    </source>
</evidence>
<keyword evidence="9" id="KW-1185">Reference proteome</keyword>
<dbReference type="PANTHER" id="PTHR33692">
    <property type="entry name" value="RIBOSOME MATURATION FACTOR RIMM"/>
    <property type="match status" value="1"/>
</dbReference>
<keyword evidence="1 5" id="KW-0963">Cytoplasm</keyword>
<dbReference type="SUPFAM" id="SSF50447">
    <property type="entry name" value="Translation proteins"/>
    <property type="match status" value="1"/>
</dbReference>
<dbReference type="HAMAP" id="MF_00014">
    <property type="entry name" value="Ribosome_mat_RimM"/>
    <property type="match status" value="1"/>
</dbReference>
<protein>
    <recommendedName>
        <fullName evidence="5">Ribosome maturation factor RimM</fullName>
    </recommendedName>
</protein>
<evidence type="ECO:0000256" key="3">
    <source>
        <dbReference type="ARBA" id="ARBA00022552"/>
    </source>
</evidence>
<evidence type="ECO:0000256" key="2">
    <source>
        <dbReference type="ARBA" id="ARBA00022517"/>
    </source>
</evidence>
<feature type="domain" description="Ribosome maturation factor RimM PRC barrel" evidence="7">
    <location>
        <begin position="103"/>
        <end position="168"/>
    </location>
</feature>
<proteinExistence type="inferred from homology"/>
<dbReference type="Proteomes" id="UP001209229">
    <property type="component" value="Unassembled WGS sequence"/>
</dbReference>
<keyword evidence="2 5" id="KW-0690">Ribosome biogenesis</keyword>
<accession>A0AAE3SD89</accession>
<evidence type="ECO:0000256" key="1">
    <source>
        <dbReference type="ARBA" id="ARBA00022490"/>
    </source>
</evidence>
<dbReference type="Gene3D" id="2.40.30.60">
    <property type="entry name" value="RimM"/>
    <property type="match status" value="1"/>
</dbReference>